<comment type="caution">
    <text evidence="3">The sequence shown here is derived from an EMBL/GenBank/DDBJ whole genome shotgun (WGS) entry which is preliminary data.</text>
</comment>
<proteinExistence type="predicted"/>
<feature type="transmembrane region" description="Helical" evidence="2">
    <location>
        <begin position="27"/>
        <end position="46"/>
    </location>
</feature>
<feature type="transmembrane region" description="Helical" evidence="2">
    <location>
        <begin position="188"/>
        <end position="207"/>
    </location>
</feature>
<keyword evidence="4" id="KW-1185">Reference proteome</keyword>
<dbReference type="AlphaFoldDB" id="A0A2U1T131"/>
<feature type="region of interest" description="Disordered" evidence="1">
    <location>
        <begin position="387"/>
        <end position="441"/>
    </location>
</feature>
<evidence type="ECO:0008006" key="5">
    <source>
        <dbReference type="Google" id="ProtNLM"/>
    </source>
</evidence>
<accession>A0A2U1T131</accession>
<organism evidence="3 4">
    <name type="scientific">Homoserinimonas hongtaonis</name>
    <dbReference type="NCBI Taxonomy" id="2079791"/>
    <lineage>
        <taxon>Bacteria</taxon>
        <taxon>Bacillati</taxon>
        <taxon>Actinomycetota</taxon>
        <taxon>Actinomycetes</taxon>
        <taxon>Micrococcales</taxon>
        <taxon>Microbacteriaceae</taxon>
        <taxon>Homoserinimonas</taxon>
    </lineage>
</organism>
<keyword evidence="2" id="KW-0812">Transmembrane</keyword>
<evidence type="ECO:0000256" key="1">
    <source>
        <dbReference type="SAM" id="MobiDB-lite"/>
    </source>
</evidence>
<dbReference type="InterPro" id="IPR050445">
    <property type="entry name" value="Bact_polysacc_biosynth/exp"/>
</dbReference>
<evidence type="ECO:0000313" key="3">
    <source>
        <dbReference type="EMBL" id="PWB97572.1"/>
    </source>
</evidence>
<dbReference type="RefSeq" id="WP_108997486.1">
    <property type="nucleotide sequence ID" value="NZ_QEEX01000001.1"/>
</dbReference>
<evidence type="ECO:0000313" key="4">
    <source>
        <dbReference type="Proteomes" id="UP000244978"/>
    </source>
</evidence>
<evidence type="ECO:0000256" key="2">
    <source>
        <dbReference type="SAM" id="Phobius"/>
    </source>
</evidence>
<reference evidence="4" key="1">
    <citation type="submission" date="2018-04" db="EMBL/GenBank/DDBJ databases">
        <authorList>
            <person name="Liu S."/>
            <person name="Wang Z."/>
            <person name="Li J."/>
        </authorList>
    </citation>
    <scope>NUCLEOTIDE SEQUENCE [LARGE SCALE GENOMIC DNA]</scope>
    <source>
        <strain evidence="4">S1194</strain>
    </source>
</reference>
<sequence length="441" mass="45257">MTHQLPTPHDLGIPGRPHGARSYLRQWWIVVLAVLAGVGIAAYLALSATPSYSARATLSMSVAYAKSATDINQGATYARDAMLSYAELAESSTILAPVVKELGLETSPTALAGRVSATTPPGTSVLHISVSDASADEAADIANAIAAEVSEYAVKNSPVDADLGPLITVSTIQPAVAPASSTGPGLRTFVAAGAILGLLAGVVLGAVRQRYDNRLRGADDVRAVTDAPVMGMLERPASSRAAESVQRTTAVLRHTIESQEVHRILVVAVAHNASTSAVATTLAETLSDAGVAAQSFDGDLSESDDLGDSIAGVTIRTEGLVTRGEVALVSTRSLGDSADALLLAPSVDAALVIVDARRVRAHQLTTALRQLESAGVRILGVVVRRDHPRRSSTSARVPSALGQWANGLRTTTPATPATPAAPAAPAEPTAGPSPVVSQRNS</sequence>
<dbReference type="PANTHER" id="PTHR32309:SF31">
    <property type="entry name" value="CAPSULAR EXOPOLYSACCHARIDE FAMILY"/>
    <property type="match status" value="1"/>
</dbReference>
<dbReference type="Proteomes" id="UP000244978">
    <property type="component" value="Unassembled WGS sequence"/>
</dbReference>
<feature type="compositionally biased region" description="Low complexity" evidence="1">
    <location>
        <begin position="410"/>
        <end position="430"/>
    </location>
</feature>
<name>A0A2U1T131_9MICO</name>
<dbReference type="Gene3D" id="3.40.50.300">
    <property type="entry name" value="P-loop containing nucleotide triphosphate hydrolases"/>
    <property type="match status" value="1"/>
</dbReference>
<gene>
    <name evidence="3" type="ORF">DF220_06820</name>
</gene>
<keyword evidence="2" id="KW-0472">Membrane</keyword>
<dbReference type="InterPro" id="IPR027417">
    <property type="entry name" value="P-loop_NTPase"/>
</dbReference>
<keyword evidence="2" id="KW-1133">Transmembrane helix</keyword>
<dbReference type="PANTHER" id="PTHR32309">
    <property type="entry name" value="TYROSINE-PROTEIN KINASE"/>
    <property type="match status" value="1"/>
</dbReference>
<dbReference type="EMBL" id="QEEX01000001">
    <property type="protein sequence ID" value="PWB97572.1"/>
    <property type="molecule type" value="Genomic_DNA"/>
</dbReference>
<protein>
    <recommendedName>
        <fullName evidence="5">Polysaccharide chain length determinant N-terminal domain-containing protein</fullName>
    </recommendedName>
</protein>